<comment type="catalytic activity">
    <reaction evidence="1">
        <text>L-glutamyl-[protein] + S-adenosyl-L-methionine = [protein]-L-glutamate 5-O-methyl ester + S-adenosyl-L-homocysteine</text>
        <dbReference type="Rhea" id="RHEA:24452"/>
        <dbReference type="Rhea" id="RHEA-COMP:10208"/>
        <dbReference type="Rhea" id="RHEA-COMP:10311"/>
        <dbReference type="ChEBI" id="CHEBI:29973"/>
        <dbReference type="ChEBI" id="CHEBI:57856"/>
        <dbReference type="ChEBI" id="CHEBI:59789"/>
        <dbReference type="ChEBI" id="CHEBI:82795"/>
        <dbReference type="EC" id="2.1.1.80"/>
    </reaction>
</comment>
<dbReference type="PANTHER" id="PTHR24422:SF26">
    <property type="entry name" value="CHEMOTAXIS PROTEIN METHYLTRANSFERASE"/>
    <property type="match status" value="1"/>
</dbReference>
<dbReference type="PIRSF" id="PIRSF000410">
    <property type="entry name" value="CheR"/>
    <property type="match status" value="1"/>
</dbReference>
<dbReference type="Gene3D" id="1.10.155.10">
    <property type="entry name" value="Chemotaxis receptor methyltransferase CheR, N-terminal domain"/>
    <property type="match status" value="1"/>
</dbReference>
<dbReference type="PRINTS" id="PR00996">
    <property type="entry name" value="CHERMTFRASE"/>
</dbReference>
<dbReference type="SMART" id="SM00138">
    <property type="entry name" value="MeTrc"/>
    <property type="match status" value="1"/>
</dbReference>
<name>A0A1J5S555_9ZZZZ</name>
<dbReference type="InterPro" id="IPR036804">
    <property type="entry name" value="CheR_N_sf"/>
</dbReference>
<feature type="domain" description="CheR-type methyltransferase" evidence="6">
    <location>
        <begin position="1"/>
        <end position="272"/>
    </location>
</feature>
<dbReference type="GO" id="GO:0032259">
    <property type="term" value="P:methylation"/>
    <property type="evidence" value="ECO:0007669"/>
    <property type="project" value="UniProtKB-KW"/>
</dbReference>
<evidence type="ECO:0000256" key="3">
    <source>
        <dbReference type="ARBA" id="ARBA00022603"/>
    </source>
</evidence>
<organism evidence="7">
    <name type="scientific">mine drainage metagenome</name>
    <dbReference type="NCBI Taxonomy" id="410659"/>
    <lineage>
        <taxon>unclassified sequences</taxon>
        <taxon>metagenomes</taxon>
        <taxon>ecological metagenomes</taxon>
    </lineage>
</organism>
<keyword evidence="5" id="KW-0949">S-adenosyl-L-methionine</keyword>
<dbReference type="AlphaFoldDB" id="A0A1J5S555"/>
<sequence>MEATLSDSEFRNFQGLIHERAGIHLPPAKMTLVRGRLAKRLRARALASYDEYYRLISDDGEAQELQTAINLLTTNETYFFREPGHFEFLAREVLPGLALAAGVPFRVWSAASSSGEEAYSIAMVLMDKLGETHPWEVFGSDISTAVLERARTAIYPTARTEGIPADYRRRFCLRGTGGMADKLRIDAQLRGRVRFAQMNLNEDLSQAGIFDVIFLRNVLIYFDNMVKKAVIDRLYRQLRSGGWLIIGHSESLNGIEDRLKPLRPTLYRKELRS</sequence>
<dbReference type="SUPFAM" id="SSF47757">
    <property type="entry name" value="Chemotaxis receptor methyltransferase CheR, N-terminal domain"/>
    <property type="match status" value="1"/>
</dbReference>
<dbReference type="InterPro" id="IPR000780">
    <property type="entry name" value="CheR_MeTrfase"/>
</dbReference>
<keyword evidence="4 7" id="KW-0808">Transferase</keyword>
<dbReference type="GO" id="GO:0008983">
    <property type="term" value="F:protein-glutamate O-methyltransferase activity"/>
    <property type="evidence" value="ECO:0007669"/>
    <property type="project" value="UniProtKB-EC"/>
</dbReference>
<proteinExistence type="predicted"/>
<keyword evidence="3 7" id="KW-0489">Methyltransferase</keyword>
<evidence type="ECO:0000313" key="7">
    <source>
        <dbReference type="EMBL" id="OIR03115.1"/>
    </source>
</evidence>
<dbReference type="Pfam" id="PF03705">
    <property type="entry name" value="CheR_N"/>
    <property type="match status" value="1"/>
</dbReference>
<dbReference type="PANTHER" id="PTHR24422">
    <property type="entry name" value="CHEMOTAXIS PROTEIN METHYLTRANSFERASE"/>
    <property type="match status" value="1"/>
</dbReference>
<dbReference type="EMBL" id="MLJW01000069">
    <property type="protein sequence ID" value="OIR03115.1"/>
    <property type="molecule type" value="Genomic_DNA"/>
</dbReference>
<evidence type="ECO:0000256" key="4">
    <source>
        <dbReference type="ARBA" id="ARBA00022679"/>
    </source>
</evidence>
<evidence type="ECO:0000256" key="2">
    <source>
        <dbReference type="ARBA" id="ARBA00012534"/>
    </source>
</evidence>
<dbReference type="PROSITE" id="PS50123">
    <property type="entry name" value="CHER"/>
    <property type="match status" value="1"/>
</dbReference>
<evidence type="ECO:0000256" key="1">
    <source>
        <dbReference type="ARBA" id="ARBA00001541"/>
    </source>
</evidence>
<dbReference type="Pfam" id="PF01739">
    <property type="entry name" value="CheR"/>
    <property type="match status" value="1"/>
</dbReference>
<dbReference type="InterPro" id="IPR026024">
    <property type="entry name" value="Chemotaxis_MeTrfase_CheR"/>
</dbReference>
<gene>
    <name evidence="7" type="primary">cheR_6</name>
    <name evidence="7" type="ORF">GALL_148930</name>
</gene>
<reference evidence="7" key="1">
    <citation type="submission" date="2016-10" db="EMBL/GenBank/DDBJ databases">
        <title>Sequence of Gallionella enrichment culture.</title>
        <authorList>
            <person name="Poehlein A."/>
            <person name="Muehling M."/>
            <person name="Daniel R."/>
        </authorList>
    </citation>
    <scope>NUCLEOTIDE SEQUENCE</scope>
</reference>
<dbReference type="InterPro" id="IPR022641">
    <property type="entry name" value="CheR_N"/>
</dbReference>
<accession>A0A1J5S555</accession>
<dbReference type="SUPFAM" id="SSF53335">
    <property type="entry name" value="S-adenosyl-L-methionine-dependent methyltransferases"/>
    <property type="match status" value="1"/>
</dbReference>
<dbReference type="InterPro" id="IPR022642">
    <property type="entry name" value="CheR_C"/>
</dbReference>
<dbReference type="InterPro" id="IPR029063">
    <property type="entry name" value="SAM-dependent_MTases_sf"/>
</dbReference>
<dbReference type="InterPro" id="IPR050903">
    <property type="entry name" value="Bact_Chemotaxis_MeTrfase"/>
</dbReference>
<dbReference type="Gene3D" id="3.40.50.150">
    <property type="entry name" value="Vaccinia Virus protein VP39"/>
    <property type="match status" value="1"/>
</dbReference>
<evidence type="ECO:0000256" key="5">
    <source>
        <dbReference type="ARBA" id="ARBA00022691"/>
    </source>
</evidence>
<protein>
    <recommendedName>
        <fullName evidence="2">protein-glutamate O-methyltransferase</fullName>
        <ecNumber evidence="2">2.1.1.80</ecNumber>
    </recommendedName>
</protein>
<dbReference type="EC" id="2.1.1.80" evidence="2"/>
<evidence type="ECO:0000259" key="6">
    <source>
        <dbReference type="PROSITE" id="PS50123"/>
    </source>
</evidence>
<comment type="caution">
    <text evidence="7">The sequence shown here is derived from an EMBL/GenBank/DDBJ whole genome shotgun (WGS) entry which is preliminary data.</text>
</comment>